<keyword evidence="3 6" id="KW-0489">Methyltransferase</keyword>
<feature type="binding site" evidence="6">
    <location>
        <begin position="38"/>
        <end position="40"/>
    </location>
    <ligand>
        <name>S-adenosyl-L-methionine</name>
        <dbReference type="ChEBI" id="CHEBI:59789"/>
    </ligand>
</feature>
<organism evidence="8 9">
    <name type="scientific">Pontimonas salivibrio</name>
    <dbReference type="NCBI Taxonomy" id="1159327"/>
    <lineage>
        <taxon>Bacteria</taxon>
        <taxon>Bacillati</taxon>
        <taxon>Actinomycetota</taxon>
        <taxon>Actinomycetes</taxon>
        <taxon>Micrococcales</taxon>
        <taxon>Microbacteriaceae</taxon>
        <taxon>Pontimonas</taxon>
    </lineage>
</organism>
<dbReference type="PIRSF" id="PIRSF004486">
    <property type="entry name" value="MraW"/>
    <property type="match status" value="1"/>
</dbReference>
<evidence type="ECO:0000313" key="8">
    <source>
        <dbReference type="EMBL" id="AVG23941.1"/>
    </source>
</evidence>
<dbReference type="Gene3D" id="3.40.50.150">
    <property type="entry name" value="Vaccinia Virus protein VP39"/>
    <property type="match status" value="1"/>
</dbReference>
<accession>A0A2L2BQK3</accession>
<evidence type="ECO:0000256" key="2">
    <source>
        <dbReference type="ARBA" id="ARBA00022552"/>
    </source>
</evidence>
<feature type="region of interest" description="Disordered" evidence="7">
    <location>
        <begin position="287"/>
        <end position="320"/>
    </location>
</feature>
<proteinExistence type="inferred from homology"/>
<keyword evidence="2 6" id="KW-0698">rRNA processing</keyword>
<evidence type="ECO:0000313" key="9">
    <source>
        <dbReference type="Proteomes" id="UP000243077"/>
    </source>
</evidence>
<feature type="binding site" evidence="6">
    <location>
        <position position="113"/>
    </location>
    <ligand>
        <name>S-adenosyl-L-methionine</name>
        <dbReference type="ChEBI" id="CHEBI:59789"/>
    </ligand>
</feature>
<dbReference type="Proteomes" id="UP000243077">
    <property type="component" value="Chromosome"/>
</dbReference>
<dbReference type="GO" id="GO:0005737">
    <property type="term" value="C:cytoplasm"/>
    <property type="evidence" value="ECO:0007669"/>
    <property type="project" value="UniProtKB-SubCell"/>
</dbReference>
<comment type="subcellular location">
    <subcellularLocation>
        <location evidence="6">Cytoplasm</location>
    </subcellularLocation>
</comment>
<evidence type="ECO:0000256" key="6">
    <source>
        <dbReference type="HAMAP-Rule" id="MF_01007"/>
    </source>
</evidence>
<dbReference type="OrthoDB" id="9806637at2"/>
<evidence type="ECO:0000256" key="4">
    <source>
        <dbReference type="ARBA" id="ARBA00022679"/>
    </source>
</evidence>
<dbReference type="RefSeq" id="WP_104913483.1">
    <property type="nucleotide sequence ID" value="NZ_CP026923.1"/>
</dbReference>
<reference evidence="8 9" key="1">
    <citation type="submission" date="2018-02" db="EMBL/GenBank/DDBJ databases">
        <title>Complete genome of the streamlined marine actinobacterium Pontimonas salivibrio CL-TW6 adapted to coastal planktonic lifestype.</title>
        <authorList>
            <person name="Cho B.C."/>
            <person name="Hardies S.C."/>
            <person name="Jang G.I."/>
            <person name="Hwang C.Y."/>
        </authorList>
    </citation>
    <scope>NUCLEOTIDE SEQUENCE [LARGE SCALE GENOMIC DNA]</scope>
    <source>
        <strain evidence="8 9">CL-TW6</strain>
    </source>
</reference>
<dbReference type="NCBIfam" id="TIGR00006">
    <property type="entry name" value="16S rRNA (cytosine(1402)-N(4))-methyltransferase RsmH"/>
    <property type="match status" value="1"/>
</dbReference>
<dbReference type="EC" id="2.1.1.199" evidence="6"/>
<dbReference type="SUPFAM" id="SSF53335">
    <property type="entry name" value="S-adenosyl-L-methionine-dependent methyltransferases"/>
    <property type="match status" value="1"/>
</dbReference>
<dbReference type="GO" id="GO:0070475">
    <property type="term" value="P:rRNA base methylation"/>
    <property type="evidence" value="ECO:0007669"/>
    <property type="project" value="UniProtKB-UniRule"/>
</dbReference>
<dbReference type="SUPFAM" id="SSF81799">
    <property type="entry name" value="Putative methyltransferase TM0872, insert domain"/>
    <property type="match status" value="1"/>
</dbReference>
<evidence type="ECO:0000256" key="1">
    <source>
        <dbReference type="ARBA" id="ARBA00010396"/>
    </source>
</evidence>
<evidence type="ECO:0000256" key="5">
    <source>
        <dbReference type="ARBA" id="ARBA00022691"/>
    </source>
</evidence>
<name>A0A2L2BQK3_9MICO</name>
<dbReference type="InterPro" id="IPR029063">
    <property type="entry name" value="SAM-dependent_MTases_sf"/>
</dbReference>
<comment type="catalytic activity">
    <reaction evidence="6">
        <text>cytidine(1402) in 16S rRNA + S-adenosyl-L-methionine = N(4)-methylcytidine(1402) in 16S rRNA + S-adenosyl-L-homocysteine + H(+)</text>
        <dbReference type="Rhea" id="RHEA:42928"/>
        <dbReference type="Rhea" id="RHEA-COMP:10286"/>
        <dbReference type="Rhea" id="RHEA-COMP:10287"/>
        <dbReference type="ChEBI" id="CHEBI:15378"/>
        <dbReference type="ChEBI" id="CHEBI:57856"/>
        <dbReference type="ChEBI" id="CHEBI:59789"/>
        <dbReference type="ChEBI" id="CHEBI:74506"/>
        <dbReference type="ChEBI" id="CHEBI:82748"/>
        <dbReference type="EC" id="2.1.1.199"/>
    </reaction>
</comment>
<dbReference type="Pfam" id="PF01795">
    <property type="entry name" value="Methyltransf_5"/>
    <property type="match status" value="1"/>
</dbReference>
<feature type="binding site" evidence="6">
    <location>
        <position position="106"/>
    </location>
    <ligand>
        <name>S-adenosyl-L-methionine</name>
        <dbReference type="ChEBI" id="CHEBI:59789"/>
    </ligand>
</feature>
<evidence type="ECO:0000256" key="3">
    <source>
        <dbReference type="ARBA" id="ARBA00022603"/>
    </source>
</evidence>
<dbReference type="EMBL" id="CP026923">
    <property type="protein sequence ID" value="AVG23941.1"/>
    <property type="molecule type" value="Genomic_DNA"/>
</dbReference>
<comment type="function">
    <text evidence="6">Specifically methylates the N4 position of cytidine in position 1402 (C1402) of 16S rRNA.</text>
</comment>
<dbReference type="InterPro" id="IPR023397">
    <property type="entry name" value="SAM-dep_MeTrfase_MraW_recog"/>
</dbReference>
<dbReference type="AlphaFoldDB" id="A0A2L2BQK3"/>
<keyword evidence="5 6" id="KW-0949">S-adenosyl-L-methionine</keyword>
<keyword evidence="6" id="KW-0963">Cytoplasm</keyword>
<dbReference type="PANTHER" id="PTHR11265:SF0">
    <property type="entry name" value="12S RRNA N4-METHYLCYTIDINE METHYLTRANSFERASE"/>
    <property type="match status" value="1"/>
</dbReference>
<keyword evidence="9" id="KW-1185">Reference proteome</keyword>
<dbReference type="GO" id="GO:0071424">
    <property type="term" value="F:rRNA (cytosine-N4-)-methyltransferase activity"/>
    <property type="evidence" value="ECO:0007669"/>
    <property type="project" value="UniProtKB-UniRule"/>
</dbReference>
<keyword evidence="4 6" id="KW-0808">Transferase</keyword>
<feature type="binding site" evidence="6">
    <location>
        <position position="57"/>
    </location>
    <ligand>
        <name>S-adenosyl-L-methionine</name>
        <dbReference type="ChEBI" id="CHEBI:59789"/>
    </ligand>
</feature>
<dbReference type="KEGG" id="psai:C3B54_11973"/>
<dbReference type="Gene3D" id="1.10.150.170">
    <property type="entry name" value="Putative methyltransferase TM0872, insert domain"/>
    <property type="match status" value="1"/>
</dbReference>
<gene>
    <name evidence="6" type="primary">rsmH</name>
    <name evidence="8" type="ORF">C3B54_11973</name>
</gene>
<sequence length="320" mass="34948">MMAIPIHTPVALDRTVELLAPALNGPEPLMVDLTLGLAGHAEAILDAVPDVQLLGMDRDTEALAIARERLARFGSRVTTVHARYDELPTALESHYPGRCVDAVLLDAGVSSLQLDRSERGFSYLTDAALDMRMNPDDETTAADLVNTLSRGELQTLFQRFGDEPLAARYAKAIVTAREESPLRTTLQLVDVIDRATLGGHPRGGHNAKRVFQALRIAVNHELESLAAALPAALDALCVGGRIVVLSYQSGEDRVVKHDIDARTRSHAPLDLPVIPESDQPTFRWLVKSPEGPLPEEAESNPRSRSLRLRAAEKIRKGHVR</sequence>
<dbReference type="HAMAP" id="MF_01007">
    <property type="entry name" value="16SrRNA_methyltr_H"/>
    <property type="match status" value="1"/>
</dbReference>
<feature type="binding site" evidence="6">
    <location>
        <position position="84"/>
    </location>
    <ligand>
        <name>S-adenosyl-L-methionine</name>
        <dbReference type="ChEBI" id="CHEBI:59789"/>
    </ligand>
</feature>
<comment type="similarity">
    <text evidence="1 6">Belongs to the methyltransferase superfamily. RsmH family.</text>
</comment>
<evidence type="ECO:0000256" key="7">
    <source>
        <dbReference type="SAM" id="MobiDB-lite"/>
    </source>
</evidence>
<dbReference type="PANTHER" id="PTHR11265">
    <property type="entry name" value="S-ADENOSYL-METHYLTRANSFERASE MRAW"/>
    <property type="match status" value="1"/>
</dbReference>
<protein>
    <recommendedName>
        <fullName evidence="6">Ribosomal RNA small subunit methyltransferase H</fullName>
        <ecNumber evidence="6">2.1.1.199</ecNumber>
    </recommendedName>
    <alternativeName>
        <fullName evidence="6">16S rRNA m(4)C1402 methyltransferase</fullName>
    </alternativeName>
    <alternativeName>
        <fullName evidence="6">rRNA (cytosine-N(4)-)-methyltransferase RsmH</fullName>
    </alternativeName>
</protein>
<dbReference type="InterPro" id="IPR002903">
    <property type="entry name" value="RsmH"/>
</dbReference>